<dbReference type="SUPFAM" id="SSF52058">
    <property type="entry name" value="L domain-like"/>
    <property type="match status" value="1"/>
</dbReference>
<gene>
    <name evidence="1" type="primary">inlJ_5</name>
    <name evidence="1" type="ORF">NCTC12858_00264</name>
</gene>
<protein>
    <submittedName>
        <fullName evidence="1">Internalin-J</fullName>
    </submittedName>
</protein>
<reference evidence="1 2" key="1">
    <citation type="submission" date="2018-06" db="EMBL/GenBank/DDBJ databases">
        <authorList>
            <consortium name="Pathogen Informatics"/>
            <person name="Doyle S."/>
        </authorList>
    </citation>
    <scope>NUCLEOTIDE SEQUENCE [LARGE SCALE GENOMIC DNA]</scope>
    <source>
        <strain evidence="1 2">NCTC12858</strain>
    </source>
</reference>
<keyword evidence="2" id="KW-1185">Reference proteome</keyword>
<dbReference type="Proteomes" id="UP000249300">
    <property type="component" value="Chromosome 1"/>
</dbReference>
<evidence type="ECO:0000313" key="2">
    <source>
        <dbReference type="Proteomes" id="UP000249300"/>
    </source>
</evidence>
<dbReference type="KEGG" id="pcre:NCTC12858_00264"/>
<dbReference type="Gene3D" id="3.80.10.10">
    <property type="entry name" value="Ribonuclease Inhibitor"/>
    <property type="match status" value="1"/>
</dbReference>
<dbReference type="EMBL" id="LS483447">
    <property type="protein sequence ID" value="SQH72446.1"/>
    <property type="molecule type" value="Genomic_DNA"/>
</dbReference>
<evidence type="ECO:0000313" key="1">
    <source>
        <dbReference type="EMBL" id="SQH72446.1"/>
    </source>
</evidence>
<accession>A0A2X4PEX6</accession>
<dbReference type="InterPro" id="IPR032675">
    <property type="entry name" value="LRR_dom_sf"/>
</dbReference>
<dbReference type="AlphaFoldDB" id="A0A2X4PEX6"/>
<organism evidence="1 2">
    <name type="scientific">Porphyromonas crevioricanis</name>
    <dbReference type="NCBI Taxonomy" id="393921"/>
    <lineage>
        <taxon>Bacteria</taxon>
        <taxon>Pseudomonadati</taxon>
        <taxon>Bacteroidota</taxon>
        <taxon>Bacteroidia</taxon>
        <taxon>Bacteroidales</taxon>
        <taxon>Porphyromonadaceae</taxon>
        <taxon>Porphyromonas</taxon>
    </lineage>
</organism>
<name>A0A2X4PEX6_9PORP</name>
<proteinExistence type="predicted"/>
<sequence length="306" mass="34075">MKLFLSLHRAVILALLTLLPFYSYAEKDLSSENVIVMTTAKKAGEQLDFYIESSGPVSFEGAEGEWENKKWITLTVRDQTIRIKGDIHTMNCRENMLQTLDISGCQTLKEISCSSNQLAEIDLTKNKALVSFNCSYNRISSLDLSQNRLLELLVCDTNNIQGEHMTSMIKSLPIRESRKGDCYVFNIHSDQEKNICLTSDVAIAQSRGWRTKAFNGIVVEDYPGSFPESLSLEPEGCPVISYDMVTDEIVISAAISGSIVRLFSFDGHMLSSTQIDARGCARLGVDVLNHICLLQVGEQVFKVSLP</sequence>